<dbReference type="PROSITE" id="PS01129">
    <property type="entry name" value="PSI_RLU"/>
    <property type="match status" value="1"/>
</dbReference>
<dbReference type="EMBL" id="DPIY01000012">
    <property type="protein sequence ID" value="HCT59171.1"/>
    <property type="molecule type" value="Genomic_DNA"/>
</dbReference>
<dbReference type="InterPro" id="IPR006145">
    <property type="entry name" value="PsdUridine_synth_RsuA/RluA"/>
</dbReference>
<protein>
    <submittedName>
        <fullName evidence="2">RluA family pseudouridine synthase</fullName>
    </submittedName>
</protein>
<name>A0A3D4VDI2_9BACT</name>
<dbReference type="SUPFAM" id="SSF55120">
    <property type="entry name" value="Pseudouridine synthase"/>
    <property type="match status" value="1"/>
</dbReference>
<dbReference type="InterPro" id="IPR020103">
    <property type="entry name" value="PsdUridine_synth_cat_dom_sf"/>
</dbReference>
<gene>
    <name evidence="2" type="ORF">DGD08_18375</name>
</gene>
<evidence type="ECO:0000259" key="1">
    <source>
        <dbReference type="Pfam" id="PF00849"/>
    </source>
</evidence>
<dbReference type="CDD" id="cd02869">
    <property type="entry name" value="PseudoU_synth_RluA_like"/>
    <property type="match status" value="1"/>
</dbReference>
<evidence type="ECO:0000313" key="3">
    <source>
        <dbReference type="Proteomes" id="UP000264071"/>
    </source>
</evidence>
<dbReference type="PANTHER" id="PTHR21600:SF89">
    <property type="entry name" value="RIBOSOMAL LARGE SUBUNIT PSEUDOURIDINE SYNTHASE A"/>
    <property type="match status" value="1"/>
</dbReference>
<reference evidence="2 3" key="1">
    <citation type="journal article" date="2018" name="Nat. Biotechnol.">
        <title>A standardized bacterial taxonomy based on genome phylogeny substantially revises the tree of life.</title>
        <authorList>
            <person name="Parks D.H."/>
            <person name="Chuvochina M."/>
            <person name="Waite D.W."/>
            <person name="Rinke C."/>
            <person name="Skarshewski A."/>
            <person name="Chaumeil P.A."/>
            <person name="Hugenholtz P."/>
        </authorList>
    </citation>
    <scope>NUCLEOTIDE SEQUENCE [LARGE SCALE GENOMIC DNA]</scope>
    <source>
        <strain evidence="2">UBA8844</strain>
    </source>
</reference>
<organism evidence="2 3">
    <name type="scientific">Gemmatimonas aurantiaca</name>
    <dbReference type="NCBI Taxonomy" id="173480"/>
    <lineage>
        <taxon>Bacteria</taxon>
        <taxon>Pseudomonadati</taxon>
        <taxon>Gemmatimonadota</taxon>
        <taxon>Gemmatimonadia</taxon>
        <taxon>Gemmatimonadales</taxon>
        <taxon>Gemmatimonadaceae</taxon>
        <taxon>Gemmatimonas</taxon>
    </lineage>
</organism>
<dbReference type="PANTHER" id="PTHR21600">
    <property type="entry name" value="MITOCHONDRIAL RNA PSEUDOURIDINE SYNTHASE"/>
    <property type="match status" value="1"/>
</dbReference>
<accession>A0A3D4VDI2</accession>
<dbReference type="Proteomes" id="UP000264071">
    <property type="component" value="Unassembled WGS sequence"/>
</dbReference>
<dbReference type="InterPro" id="IPR006224">
    <property type="entry name" value="PsdUridine_synth_RluA-like_CS"/>
</dbReference>
<dbReference type="GO" id="GO:0140098">
    <property type="term" value="F:catalytic activity, acting on RNA"/>
    <property type="evidence" value="ECO:0007669"/>
    <property type="project" value="UniProtKB-ARBA"/>
</dbReference>
<comment type="caution">
    <text evidence="2">The sequence shown here is derived from an EMBL/GenBank/DDBJ whole genome shotgun (WGS) entry which is preliminary data.</text>
</comment>
<proteinExistence type="predicted"/>
<evidence type="ECO:0000313" key="2">
    <source>
        <dbReference type="EMBL" id="HCT59171.1"/>
    </source>
</evidence>
<dbReference type="AlphaFoldDB" id="A0A3D4VDI2"/>
<dbReference type="Gene3D" id="3.30.2350.10">
    <property type="entry name" value="Pseudouridine synthase"/>
    <property type="match status" value="1"/>
</dbReference>
<dbReference type="GO" id="GO:0009982">
    <property type="term" value="F:pseudouridine synthase activity"/>
    <property type="evidence" value="ECO:0007669"/>
    <property type="project" value="InterPro"/>
</dbReference>
<dbReference type="GO" id="GO:0000455">
    <property type="term" value="P:enzyme-directed rRNA pseudouridine synthesis"/>
    <property type="evidence" value="ECO:0007669"/>
    <property type="project" value="TreeGrafter"/>
</dbReference>
<sequence length="517" mass="56737">MQRLQECLQVPANDKCRCLLSGVVRDHCDTHQTPADRSTPPVIPFSPAPPLADWPTRFPTPFDRGAVHPLARRAAVELMDTIEVHHALPWRLHEPGNGKMFGVLVVAGADSTIGYLRGFSGMVDGQWDIDGWAPPAFDRFTRDLVWVPGEAEMFDFAAKRATLVGCLPDHLDATEAAQITAAIRALDETRTARSRTLMREIQDSYHFGNALGAVRSLRSIFTPAEPPAGAGDCAAPKLLAQAYRAGLTPLALAEFWWGAPAPTGDRRQGVFYAACRGKCLPILTHMLGGLSVDPPPLYGSAALGPNEPAVVYEDDHLLVVNKPSGMLTVPGRGPTMQDCVMTRLRARYPDATGQMVVHRLDLDTSGLLLAAKDPITASALQRLFSLREIDKHYVAWLDGVVTDDHGHIHLPLRMDVDDRPRNIHDPVFGKPAHTEWQVMARTDGRTRVRFTPHTGRTHQLRVHAAHPDGLDAPIVGDRLYGRTAPDEDERLQLHAERLAFVHPVSGAKVVVEQPAPF</sequence>
<dbReference type="Pfam" id="PF00849">
    <property type="entry name" value="PseudoU_synth_2"/>
    <property type="match status" value="1"/>
</dbReference>
<dbReference type="InterPro" id="IPR050188">
    <property type="entry name" value="RluA_PseudoU_synthase"/>
</dbReference>
<feature type="domain" description="Pseudouridine synthase RsuA/RluA-like" evidence="1">
    <location>
        <begin position="316"/>
        <end position="466"/>
    </location>
</feature>
<dbReference type="GO" id="GO:0003723">
    <property type="term" value="F:RNA binding"/>
    <property type="evidence" value="ECO:0007669"/>
    <property type="project" value="InterPro"/>
</dbReference>